<dbReference type="SUPFAM" id="SSF46785">
    <property type="entry name" value="Winged helix' DNA-binding domain"/>
    <property type="match status" value="1"/>
</dbReference>
<dbReference type="EMBL" id="VSLD01000006">
    <property type="protein sequence ID" value="TYC97951.1"/>
    <property type="molecule type" value="Genomic_DNA"/>
</dbReference>
<keyword evidence="2" id="KW-0238">DNA-binding</keyword>
<evidence type="ECO:0000256" key="3">
    <source>
        <dbReference type="ARBA" id="ARBA00023163"/>
    </source>
</evidence>
<protein>
    <submittedName>
        <fullName evidence="5">GntR family transcriptional regulator</fullName>
    </submittedName>
</protein>
<dbReference type="InterPro" id="IPR011711">
    <property type="entry name" value="GntR_C"/>
</dbReference>
<dbReference type="Gene3D" id="1.20.120.530">
    <property type="entry name" value="GntR ligand-binding domain-like"/>
    <property type="match status" value="1"/>
</dbReference>
<dbReference type="PANTHER" id="PTHR43537">
    <property type="entry name" value="TRANSCRIPTIONAL REGULATOR, GNTR FAMILY"/>
    <property type="match status" value="1"/>
</dbReference>
<dbReference type="PRINTS" id="PR00035">
    <property type="entry name" value="HTHGNTR"/>
</dbReference>
<proteinExistence type="predicted"/>
<dbReference type="InterPro" id="IPR000524">
    <property type="entry name" value="Tscrpt_reg_HTH_GntR"/>
</dbReference>
<dbReference type="GO" id="GO:0003677">
    <property type="term" value="F:DNA binding"/>
    <property type="evidence" value="ECO:0007669"/>
    <property type="project" value="UniProtKB-KW"/>
</dbReference>
<feature type="domain" description="HTH gntR-type" evidence="4">
    <location>
        <begin position="19"/>
        <end position="86"/>
    </location>
</feature>
<dbReference type="GO" id="GO:0003700">
    <property type="term" value="F:DNA-binding transcription factor activity"/>
    <property type="evidence" value="ECO:0007669"/>
    <property type="project" value="InterPro"/>
</dbReference>
<organism evidence="5 6">
    <name type="scientific">Arthrobacter echini</name>
    <dbReference type="NCBI Taxonomy" id="1529066"/>
    <lineage>
        <taxon>Bacteria</taxon>
        <taxon>Bacillati</taxon>
        <taxon>Actinomycetota</taxon>
        <taxon>Actinomycetes</taxon>
        <taxon>Micrococcales</taxon>
        <taxon>Micrococcaceae</taxon>
        <taxon>Arthrobacter</taxon>
    </lineage>
</organism>
<dbReference type="InterPro" id="IPR008920">
    <property type="entry name" value="TF_FadR/GntR_C"/>
</dbReference>
<dbReference type="AlphaFoldDB" id="A0A5D0XQ46"/>
<dbReference type="Gene3D" id="1.10.10.10">
    <property type="entry name" value="Winged helix-like DNA-binding domain superfamily/Winged helix DNA-binding domain"/>
    <property type="match status" value="1"/>
</dbReference>
<dbReference type="Proteomes" id="UP000323410">
    <property type="component" value="Unassembled WGS sequence"/>
</dbReference>
<dbReference type="CDD" id="cd07377">
    <property type="entry name" value="WHTH_GntR"/>
    <property type="match status" value="1"/>
</dbReference>
<dbReference type="PROSITE" id="PS50949">
    <property type="entry name" value="HTH_GNTR"/>
    <property type="match status" value="1"/>
</dbReference>
<keyword evidence="1" id="KW-0805">Transcription regulation</keyword>
<dbReference type="RefSeq" id="WP_148601523.1">
    <property type="nucleotide sequence ID" value="NZ_VSLD01000006.1"/>
</dbReference>
<evidence type="ECO:0000313" key="6">
    <source>
        <dbReference type="Proteomes" id="UP000323410"/>
    </source>
</evidence>
<accession>A0A5D0XQ46</accession>
<dbReference type="SMART" id="SM00895">
    <property type="entry name" value="FCD"/>
    <property type="match status" value="1"/>
</dbReference>
<comment type="caution">
    <text evidence="5">The sequence shown here is derived from an EMBL/GenBank/DDBJ whole genome shotgun (WGS) entry which is preliminary data.</text>
</comment>
<sequence length="230" mass="24487">MNSTPSDAPSRDAAARAVPDRDVSAYGQVRAMIASGELAAGAWLRETTLADRIGVSRTPIREALNRLAAEGLVDLSRNKGAQVVDFSTEDVAGLYDVRSGFEPHAVRLSVPHLTDDDVAELASLSVRMEAVVANGGDMDGLSALNAAFHGIFIERCGNRHVATALQAVMRPAVVAHTFRKYSEAALRRSMQHHAELVAAADARDGEWAEAVMRTHILAARNAAGDAPSPR</sequence>
<evidence type="ECO:0000256" key="1">
    <source>
        <dbReference type="ARBA" id="ARBA00023015"/>
    </source>
</evidence>
<evidence type="ECO:0000256" key="2">
    <source>
        <dbReference type="ARBA" id="ARBA00023125"/>
    </source>
</evidence>
<evidence type="ECO:0000259" key="4">
    <source>
        <dbReference type="PROSITE" id="PS50949"/>
    </source>
</evidence>
<evidence type="ECO:0000313" key="5">
    <source>
        <dbReference type="EMBL" id="TYC97951.1"/>
    </source>
</evidence>
<dbReference type="OrthoDB" id="8680240at2"/>
<dbReference type="Pfam" id="PF07729">
    <property type="entry name" value="FCD"/>
    <property type="match status" value="1"/>
</dbReference>
<dbReference type="InterPro" id="IPR036390">
    <property type="entry name" value="WH_DNA-bd_sf"/>
</dbReference>
<dbReference type="PANTHER" id="PTHR43537:SF24">
    <property type="entry name" value="GLUCONATE OPERON TRANSCRIPTIONAL REPRESSOR"/>
    <property type="match status" value="1"/>
</dbReference>
<keyword evidence="6" id="KW-1185">Reference proteome</keyword>
<reference evidence="5 6" key="1">
    <citation type="submission" date="2019-08" db="EMBL/GenBank/DDBJ databases">
        <title>Genone of Arthrobacter echini P9.</title>
        <authorList>
            <person name="Bowman J.P."/>
        </authorList>
    </citation>
    <scope>NUCLEOTIDE SEQUENCE [LARGE SCALE GENOMIC DNA]</scope>
    <source>
        <strain evidence="5 6">P9</strain>
    </source>
</reference>
<gene>
    <name evidence="5" type="ORF">FQ377_12130</name>
</gene>
<keyword evidence="3" id="KW-0804">Transcription</keyword>
<name>A0A5D0XQ46_9MICC</name>
<dbReference type="SUPFAM" id="SSF48008">
    <property type="entry name" value="GntR ligand-binding domain-like"/>
    <property type="match status" value="1"/>
</dbReference>
<dbReference type="Pfam" id="PF00392">
    <property type="entry name" value="GntR"/>
    <property type="match status" value="1"/>
</dbReference>
<dbReference type="SMART" id="SM00345">
    <property type="entry name" value="HTH_GNTR"/>
    <property type="match status" value="1"/>
</dbReference>
<dbReference type="InterPro" id="IPR036388">
    <property type="entry name" value="WH-like_DNA-bd_sf"/>
</dbReference>